<dbReference type="STRING" id="295069.SAMN05421856_103360"/>
<dbReference type="EMBL" id="FOBV01000003">
    <property type="protein sequence ID" value="SEM46096.1"/>
    <property type="molecule type" value="Genomic_DNA"/>
</dbReference>
<dbReference type="Proteomes" id="UP000199450">
    <property type="component" value="Unassembled WGS sequence"/>
</dbReference>
<dbReference type="InterPro" id="IPR029058">
    <property type="entry name" value="AB_hydrolase_fold"/>
</dbReference>
<dbReference type="Gene3D" id="3.40.50.1820">
    <property type="entry name" value="alpha/beta hydrolase"/>
    <property type="match status" value="1"/>
</dbReference>
<dbReference type="SUPFAM" id="SSF53474">
    <property type="entry name" value="alpha/beta-Hydrolases"/>
    <property type="match status" value="1"/>
</dbReference>
<dbReference type="GO" id="GO:0016020">
    <property type="term" value="C:membrane"/>
    <property type="evidence" value="ECO:0007669"/>
    <property type="project" value="TreeGrafter"/>
</dbReference>
<protein>
    <submittedName>
        <fullName evidence="3">2-hydroxymuconate-semialdehyde hydrolase</fullName>
    </submittedName>
</protein>
<dbReference type="PANTHER" id="PTHR43798:SF31">
    <property type="entry name" value="AB HYDROLASE SUPERFAMILY PROTEIN YCLE"/>
    <property type="match status" value="1"/>
</dbReference>
<dbReference type="InterPro" id="IPR000073">
    <property type="entry name" value="AB_hydrolase_1"/>
</dbReference>
<dbReference type="RefSeq" id="WP_089999568.1">
    <property type="nucleotide sequence ID" value="NZ_FOBV01000003.1"/>
</dbReference>
<dbReference type="GO" id="GO:0016787">
    <property type="term" value="F:hydrolase activity"/>
    <property type="evidence" value="ECO:0007669"/>
    <property type="project" value="UniProtKB-KW"/>
</dbReference>
<proteinExistence type="predicted"/>
<feature type="domain" description="AB hydrolase-1" evidence="2">
    <location>
        <begin position="28"/>
        <end position="266"/>
    </location>
</feature>
<dbReference type="PANTHER" id="PTHR43798">
    <property type="entry name" value="MONOACYLGLYCEROL LIPASE"/>
    <property type="match status" value="1"/>
</dbReference>
<dbReference type="AlphaFoldDB" id="A0A1H7YIM7"/>
<reference evidence="4" key="1">
    <citation type="submission" date="2016-10" db="EMBL/GenBank/DDBJ databases">
        <authorList>
            <person name="Varghese N."/>
            <person name="Submissions S."/>
        </authorList>
    </citation>
    <scope>NUCLEOTIDE SEQUENCE [LARGE SCALE GENOMIC DNA]</scope>
    <source>
        <strain evidence="4">DSM 17453</strain>
    </source>
</reference>
<sequence length="283" mass="32419">MENNPRKIQTGIFQTYLNETGSDKKESILFLHGSGPGASAWSNWQYILPEFGDKFHCIAPDLIGFGKSEHPQNPPLGMRKWMRIWTDQIISLLDSLEIQKIHLVGNSAGGAVALQLMMDFPDRFDRIVLMGAAGAPTKITAELDRTWGYYDDPSPELMANIISWFSYNSSGITEELKQIARMRFEAAMNPDVRRSFEAMFPAPRQKHLDDVIIPGGTLRNMNHPFLLIHGLEDLLVNVDTSYYLINHLPKAQMHIFNHCSHWTQIEYKEAFHMLLLQFFLKKI</sequence>
<dbReference type="PRINTS" id="PR00111">
    <property type="entry name" value="ABHYDROLASE"/>
</dbReference>
<evidence type="ECO:0000313" key="4">
    <source>
        <dbReference type="Proteomes" id="UP000199450"/>
    </source>
</evidence>
<evidence type="ECO:0000259" key="2">
    <source>
        <dbReference type="Pfam" id="PF00561"/>
    </source>
</evidence>
<keyword evidence="4" id="KW-1185">Reference proteome</keyword>
<accession>A0A1H7YIM7</accession>
<dbReference type="OrthoDB" id="9799612at2"/>
<gene>
    <name evidence="3" type="ORF">SAMN05421856_103360</name>
</gene>
<evidence type="ECO:0000256" key="1">
    <source>
        <dbReference type="ARBA" id="ARBA00022801"/>
    </source>
</evidence>
<organism evidence="3 4">
    <name type="scientific">Chryseobacterium taichungense</name>
    <dbReference type="NCBI Taxonomy" id="295069"/>
    <lineage>
        <taxon>Bacteria</taxon>
        <taxon>Pseudomonadati</taxon>
        <taxon>Bacteroidota</taxon>
        <taxon>Flavobacteriia</taxon>
        <taxon>Flavobacteriales</taxon>
        <taxon>Weeksellaceae</taxon>
        <taxon>Chryseobacterium group</taxon>
        <taxon>Chryseobacterium</taxon>
    </lineage>
</organism>
<name>A0A1H7YIM7_9FLAO</name>
<evidence type="ECO:0000313" key="3">
    <source>
        <dbReference type="EMBL" id="SEM46096.1"/>
    </source>
</evidence>
<dbReference type="InterPro" id="IPR050266">
    <property type="entry name" value="AB_hydrolase_sf"/>
</dbReference>
<keyword evidence="1 3" id="KW-0378">Hydrolase</keyword>
<dbReference type="Pfam" id="PF00561">
    <property type="entry name" value="Abhydrolase_1"/>
    <property type="match status" value="1"/>
</dbReference>